<dbReference type="EMBL" id="FJOG01000005">
    <property type="protein sequence ID" value="CZR54883.1"/>
    <property type="molecule type" value="Genomic_DNA"/>
</dbReference>
<dbReference type="Proteomes" id="UP000184330">
    <property type="component" value="Unassembled WGS sequence"/>
</dbReference>
<keyword evidence="3" id="KW-1185">Reference proteome</keyword>
<evidence type="ECO:0000256" key="1">
    <source>
        <dbReference type="SAM" id="MobiDB-lite"/>
    </source>
</evidence>
<dbReference type="AlphaFoldDB" id="A0A1L7WQ40"/>
<feature type="compositionally biased region" description="Polar residues" evidence="1">
    <location>
        <begin position="134"/>
        <end position="143"/>
    </location>
</feature>
<proteinExistence type="predicted"/>
<evidence type="ECO:0000313" key="3">
    <source>
        <dbReference type="Proteomes" id="UP000184330"/>
    </source>
</evidence>
<dbReference type="OrthoDB" id="10676540at2759"/>
<feature type="compositionally biased region" description="Low complexity" evidence="1">
    <location>
        <begin position="167"/>
        <end position="178"/>
    </location>
</feature>
<feature type="region of interest" description="Disordered" evidence="1">
    <location>
        <begin position="130"/>
        <end position="178"/>
    </location>
</feature>
<accession>A0A1L7WQ40</accession>
<feature type="region of interest" description="Disordered" evidence="1">
    <location>
        <begin position="331"/>
        <end position="410"/>
    </location>
</feature>
<name>A0A1L7WQ40_9HELO</name>
<sequence>MSSITISYDAAHGQPDSIVFNARPYSKTVIEPEQLSADQFFEVFVLNEDGSDLAESGPEYIIFNFAVYCKQNTDPADIADGVLRVSFPIYSNVQTEDASVVRQNFASQSNLAFQPNLVFQPNLTFQPNFAFHTSPASYPQQGNGLPPHQQAYGQQNQPPYPSKPPHNQQQSYGNQNSQSNIAYQPNVVYQPQLTFQPNFAFHAPQPNPTAQAGATSTAPGLSLPRTTLLNANYIPRPQGVQKKALVFGFDLPPHLRNTVQLNAPTLNYASDPSAQTNGTAVKRQRQHIIWAEADSKYFFQLIELALLTLGRRLRQFDFKEIAEALNRNFRGSTVYGNRPGDGDDNDGGNVPGGQEQVAGPSGQYGRPPYAPPQQAYEQYPGSQQYPAQGQYPANVPNGYGQYPDPFYKSF</sequence>
<gene>
    <name evidence="2" type="ORF">PAC_04767</name>
</gene>
<evidence type="ECO:0000313" key="2">
    <source>
        <dbReference type="EMBL" id="CZR54883.1"/>
    </source>
</evidence>
<reference evidence="2 3" key="1">
    <citation type="submission" date="2016-03" db="EMBL/GenBank/DDBJ databases">
        <authorList>
            <person name="Ploux O."/>
        </authorList>
    </citation>
    <scope>NUCLEOTIDE SEQUENCE [LARGE SCALE GENOMIC DNA]</scope>
    <source>
        <strain evidence="2 3">UAMH 11012</strain>
    </source>
</reference>
<feature type="compositionally biased region" description="Low complexity" evidence="1">
    <location>
        <begin position="363"/>
        <end position="381"/>
    </location>
</feature>
<protein>
    <submittedName>
        <fullName evidence="2">Uncharacterized protein</fullName>
    </submittedName>
</protein>
<organism evidence="2 3">
    <name type="scientific">Phialocephala subalpina</name>
    <dbReference type="NCBI Taxonomy" id="576137"/>
    <lineage>
        <taxon>Eukaryota</taxon>
        <taxon>Fungi</taxon>
        <taxon>Dikarya</taxon>
        <taxon>Ascomycota</taxon>
        <taxon>Pezizomycotina</taxon>
        <taxon>Leotiomycetes</taxon>
        <taxon>Helotiales</taxon>
        <taxon>Mollisiaceae</taxon>
        <taxon>Phialocephala</taxon>
        <taxon>Phialocephala fortinii species complex</taxon>
    </lineage>
</organism>